<name>A0ABP9S9V7_9GAMM</name>
<dbReference type="CDD" id="cd07133">
    <property type="entry name" value="ALDH_CALDH_CalB"/>
    <property type="match status" value="1"/>
</dbReference>
<evidence type="ECO:0000256" key="1">
    <source>
        <dbReference type="ARBA" id="ARBA00009986"/>
    </source>
</evidence>
<evidence type="ECO:0000256" key="6">
    <source>
        <dbReference type="RuleBase" id="RU003345"/>
    </source>
</evidence>
<dbReference type="PROSITE" id="PS00687">
    <property type="entry name" value="ALDEHYDE_DEHYDR_GLU"/>
    <property type="match status" value="1"/>
</dbReference>
<dbReference type="PANTHER" id="PTHR43570:SF20">
    <property type="entry name" value="ALDEHYDE DEHYDROGENASE ALDX-RELATED"/>
    <property type="match status" value="1"/>
</dbReference>
<evidence type="ECO:0000313" key="8">
    <source>
        <dbReference type="EMBL" id="GAA5193246.1"/>
    </source>
</evidence>
<dbReference type="Pfam" id="PF00171">
    <property type="entry name" value="Aldedh"/>
    <property type="match status" value="1"/>
</dbReference>
<accession>A0ABP9S9V7</accession>
<gene>
    <name evidence="8" type="ORF">GCM10025772_23840</name>
</gene>
<dbReference type="InterPro" id="IPR016162">
    <property type="entry name" value="Ald_DH_N"/>
</dbReference>
<dbReference type="EMBL" id="BAABLF010000022">
    <property type="protein sequence ID" value="GAA5193246.1"/>
    <property type="molecule type" value="Genomic_DNA"/>
</dbReference>
<keyword evidence="2 4" id="KW-0560">Oxidoreductase</keyword>
<feature type="active site" evidence="5">
    <location>
        <position position="225"/>
    </location>
</feature>
<dbReference type="Gene3D" id="3.40.605.10">
    <property type="entry name" value="Aldehyde Dehydrogenase, Chain A, domain 1"/>
    <property type="match status" value="1"/>
</dbReference>
<dbReference type="InterPro" id="IPR016163">
    <property type="entry name" value="Ald_DH_C"/>
</dbReference>
<keyword evidence="3" id="KW-0520">NAD</keyword>
<sequence>MSQPSLSLAETRSTHDDLSALLSRQKQAFSAHPMPTLAQRLDKLARLHRGIISHREALTRALSQDFGHRSEFDSVIADILPCINQLRYTRRRLKRWMKPDSRHAGMLLAPAKIRVEYQPLGVVGIMVPWNFPVFLALAPLLTALAAGNRAMIKLSEFTPATNAVLKTLLSEQFDPEEVAVVEGEAERSAAFSRLPFDHLFFTGSTAVGRHVMRAAAENLVPVTLELGGKSPTLIGPDMSMEEAVERIAWGKCMNAGQICVAPDYILLPEGQQQNFIDAFRRRFTRLYPKGLASPDYTSVVNTAQYRRLLDTLEDAVDKGAIATPLCNPARDDEQHRLALHLLTNVDDQMRVMQEEIFGPLLPLVPYRDIDQALAYVQARPRPLALYLMSHDAELQQRVQAETHAGGMAINETLLQVAADDAPFGGVGPSGMGEYHGEEGFRTFSKAKTILQRGRFNPATLIHPPYRTWLHRLMVKLLVR</sequence>
<feature type="domain" description="Aldehyde dehydrogenase" evidence="7">
    <location>
        <begin position="12"/>
        <end position="449"/>
    </location>
</feature>
<evidence type="ECO:0000256" key="5">
    <source>
        <dbReference type="PROSITE-ProRule" id="PRU10007"/>
    </source>
</evidence>
<comment type="caution">
    <text evidence="8">The sequence shown here is derived from an EMBL/GenBank/DDBJ whole genome shotgun (WGS) entry which is preliminary data.</text>
</comment>
<evidence type="ECO:0000313" key="9">
    <source>
        <dbReference type="Proteomes" id="UP001501600"/>
    </source>
</evidence>
<organism evidence="8 9">
    <name type="scientific">Ferrimonas gelatinilytica</name>
    <dbReference type="NCBI Taxonomy" id="1255257"/>
    <lineage>
        <taxon>Bacteria</taxon>
        <taxon>Pseudomonadati</taxon>
        <taxon>Pseudomonadota</taxon>
        <taxon>Gammaproteobacteria</taxon>
        <taxon>Alteromonadales</taxon>
        <taxon>Ferrimonadaceae</taxon>
        <taxon>Ferrimonas</taxon>
    </lineage>
</organism>
<keyword evidence="9" id="KW-1185">Reference proteome</keyword>
<dbReference type="InterPro" id="IPR015590">
    <property type="entry name" value="Aldehyde_DH_dom"/>
</dbReference>
<evidence type="ECO:0000256" key="4">
    <source>
        <dbReference type="PIRNR" id="PIRNR036492"/>
    </source>
</evidence>
<reference evidence="9" key="1">
    <citation type="journal article" date="2019" name="Int. J. Syst. Evol. Microbiol.">
        <title>The Global Catalogue of Microorganisms (GCM) 10K type strain sequencing project: providing services to taxonomists for standard genome sequencing and annotation.</title>
        <authorList>
            <consortium name="The Broad Institute Genomics Platform"/>
            <consortium name="The Broad Institute Genome Sequencing Center for Infectious Disease"/>
            <person name="Wu L."/>
            <person name="Ma J."/>
        </authorList>
    </citation>
    <scope>NUCLEOTIDE SEQUENCE [LARGE SCALE GENOMIC DNA]</scope>
    <source>
        <strain evidence="9">JCM 18720</strain>
    </source>
</reference>
<evidence type="ECO:0000259" key="7">
    <source>
        <dbReference type="Pfam" id="PF00171"/>
    </source>
</evidence>
<comment type="similarity">
    <text evidence="1 4 6">Belongs to the aldehyde dehydrogenase family.</text>
</comment>
<dbReference type="PIRSF" id="PIRSF036492">
    <property type="entry name" value="ALDH"/>
    <property type="match status" value="1"/>
</dbReference>
<dbReference type="RefSeq" id="WP_345317311.1">
    <property type="nucleotide sequence ID" value="NZ_BAABLF010000022.1"/>
</dbReference>
<evidence type="ECO:0000256" key="2">
    <source>
        <dbReference type="ARBA" id="ARBA00023002"/>
    </source>
</evidence>
<dbReference type="InterPro" id="IPR029510">
    <property type="entry name" value="Ald_DH_CS_GLU"/>
</dbReference>
<dbReference type="InterPro" id="IPR012394">
    <property type="entry name" value="Aldehyde_DH_NAD(P)"/>
</dbReference>
<protein>
    <recommendedName>
        <fullName evidence="4">Aldehyde dehydrogenase</fullName>
    </recommendedName>
</protein>
<dbReference type="InterPro" id="IPR016161">
    <property type="entry name" value="Ald_DH/histidinol_DH"/>
</dbReference>
<evidence type="ECO:0000256" key="3">
    <source>
        <dbReference type="ARBA" id="ARBA00023027"/>
    </source>
</evidence>
<proteinExistence type="inferred from homology"/>
<dbReference type="SUPFAM" id="SSF53720">
    <property type="entry name" value="ALDH-like"/>
    <property type="match status" value="1"/>
</dbReference>
<dbReference type="Proteomes" id="UP001501600">
    <property type="component" value="Unassembled WGS sequence"/>
</dbReference>
<dbReference type="PANTHER" id="PTHR43570">
    <property type="entry name" value="ALDEHYDE DEHYDROGENASE"/>
    <property type="match status" value="1"/>
</dbReference>
<dbReference type="Gene3D" id="3.40.309.10">
    <property type="entry name" value="Aldehyde Dehydrogenase, Chain A, domain 2"/>
    <property type="match status" value="1"/>
</dbReference>